<dbReference type="Proteomes" id="UP000649617">
    <property type="component" value="Unassembled WGS sequence"/>
</dbReference>
<feature type="non-terminal residue" evidence="2">
    <location>
        <position position="193"/>
    </location>
</feature>
<gene>
    <name evidence="2" type="ORF">SPIL2461_LOCUS5629</name>
</gene>
<feature type="compositionally biased region" description="Basic and acidic residues" evidence="1">
    <location>
        <begin position="1"/>
        <end position="13"/>
    </location>
</feature>
<keyword evidence="3" id="KW-1185">Reference proteome</keyword>
<organism evidence="2 3">
    <name type="scientific">Symbiodinium pilosum</name>
    <name type="common">Dinoflagellate</name>
    <dbReference type="NCBI Taxonomy" id="2952"/>
    <lineage>
        <taxon>Eukaryota</taxon>
        <taxon>Sar</taxon>
        <taxon>Alveolata</taxon>
        <taxon>Dinophyceae</taxon>
        <taxon>Suessiales</taxon>
        <taxon>Symbiodiniaceae</taxon>
        <taxon>Symbiodinium</taxon>
    </lineage>
</organism>
<comment type="caution">
    <text evidence="2">The sequence shown here is derived from an EMBL/GenBank/DDBJ whole genome shotgun (WGS) entry which is preliminary data.</text>
</comment>
<evidence type="ECO:0000256" key="1">
    <source>
        <dbReference type="SAM" id="MobiDB-lite"/>
    </source>
</evidence>
<dbReference type="EMBL" id="CAJNIZ010008069">
    <property type="protein sequence ID" value="CAE7263898.1"/>
    <property type="molecule type" value="Genomic_DNA"/>
</dbReference>
<protein>
    <submittedName>
        <fullName evidence="2">Uncharacterized protein</fullName>
    </submittedName>
</protein>
<dbReference type="AlphaFoldDB" id="A0A812MUN2"/>
<accession>A0A812MUN2</accession>
<feature type="region of interest" description="Disordered" evidence="1">
    <location>
        <begin position="81"/>
        <end position="154"/>
    </location>
</feature>
<name>A0A812MUN2_SYMPI</name>
<evidence type="ECO:0000313" key="3">
    <source>
        <dbReference type="Proteomes" id="UP000649617"/>
    </source>
</evidence>
<reference evidence="2" key="1">
    <citation type="submission" date="2021-02" db="EMBL/GenBank/DDBJ databases">
        <authorList>
            <person name="Dougan E. K."/>
            <person name="Rhodes N."/>
            <person name="Thang M."/>
            <person name="Chan C."/>
        </authorList>
    </citation>
    <scope>NUCLEOTIDE SEQUENCE</scope>
</reference>
<feature type="compositionally biased region" description="Acidic residues" evidence="1">
    <location>
        <begin position="92"/>
        <end position="109"/>
    </location>
</feature>
<evidence type="ECO:0000313" key="2">
    <source>
        <dbReference type="EMBL" id="CAE7263898.1"/>
    </source>
</evidence>
<feature type="region of interest" description="Disordered" evidence="1">
    <location>
        <begin position="1"/>
        <end position="68"/>
    </location>
</feature>
<proteinExistence type="predicted"/>
<sequence>MEAVVDERVHPTAEDESLELDGPDGGPGGGASEVLPDAGEAEGARSEVEEEEEAQQLPESEAADLVVTGVEVADEVTLKETLSAEAAWPEGLQDEVDLEPSAEQEDEVLPSEGQHLESAAADKEETEDTLPSAAEVDQEDDAVTRQTPPALAEKVGLGLEKCTIEELRDVISGVVKEAMQSWAQAHAADGAAQ</sequence>